<keyword evidence="2" id="KW-0472">Membrane</keyword>
<keyword evidence="4" id="KW-1185">Reference proteome</keyword>
<evidence type="ECO:0000313" key="3">
    <source>
        <dbReference type="EMBL" id="CZR56724.1"/>
    </source>
</evidence>
<feature type="transmembrane region" description="Helical" evidence="2">
    <location>
        <begin position="205"/>
        <end position="230"/>
    </location>
</feature>
<feature type="compositionally biased region" description="Low complexity" evidence="1">
    <location>
        <begin position="303"/>
        <end position="319"/>
    </location>
</feature>
<feature type="region of interest" description="Disordered" evidence="1">
    <location>
        <begin position="83"/>
        <end position="191"/>
    </location>
</feature>
<gene>
    <name evidence="3" type="ORF">PAC_06613</name>
</gene>
<name>A0A1L7WVA4_9HELO</name>
<keyword evidence="2" id="KW-0812">Transmembrane</keyword>
<evidence type="ECO:0000313" key="4">
    <source>
        <dbReference type="Proteomes" id="UP000184330"/>
    </source>
</evidence>
<feature type="compositionally biased region" description="Polar residues" evidence="1">
    <location>
        <begin position="120"/>
        <end position="138"/>
    </location>
</feature>
<dbReference type="AlphaFoldDB" id="A0A1L7WVA4"/>
<feature type="compositionally biased region" description="Polar residues" evidence="1">
    <location>
        <begin position="156"/>
        <end position="189"/>
    </location>
</feature>
<sequence>MGTIFSRPQAPAPLPPNANYENLRFRNNQVTIVGDSNGPQTNITYNFSIRDFDQWERDVRLHNLARHIREHLPHHRFSAPTLHPAAARLPRSGSGRTTRNVLTGSPPVPTPTSALPRAVNRNSVAESTSPAHTFNDSTLPIRHPGSVIPSEDNIDSEPSSGSDDQIGQLQDNQSPRATQSSDPEQTLTETSRRRRLRMWWAKLSLFVRSIYILVALIICGIIGGILGYVMRKHNSAPPADHNCNCTASSLTTTAWETSTVMMTWSSIAATSLDPTPTESSSTWSTSDAPFQTSSVFTSTPEQTATSSDTSTSPTDDAPKVTTTVWTTMFTMTSTSVSSEATTTSFV</sequence>
<feature type="region of interest" description="Disordered" evidence="1">
    <location>
        <begin position="294"/>
        <end position="319"/>
    </location>
</feature>
<feature type="compositionally biased region" description="Polar residues" evidence="1">
    <location>
        <begin position="94"/>
        <end position="103"/>
    </location>
</feature>
<proteinExistence type="predicted"/>
<organism evidence="3 4">
    <name type="scientific">Phialocephala subalpina</name>
    <dbReference type="NCBI Taxonomy" id="576137"/>
    <lineage>
        <taxon>Eukaryota</taxon>
        <taxon>Fungi</taxon>
        <taxon>Dikarya</taxon>
        <taxon>Ascomycota</taxon>
        <taxon>Pezizomycotina</taxon>
        <taxon>Leotiomycetes</taxon>
        <taxon>Helotiales</taxon>
        <taxon>Mollisiaceae</taxon>
        <taxon>Phialocephala</taxon>
        <taxon>Phialocephala fortinii species complex</taxon>
    </lineage>
</organism>
<accession>A0A1L7WVA4</accession>
<evidence type="ECO:0000256" key="2">
    <source>
        <dbReference type="SAM" id="Phobius"/>
    </source>
</evidence>
<keyword evidence="2" id="KW-1133">Transmembrane helix</keyword>
<dbReference type="EMBL" id="FJOG01000008">
    <property type="protein sequence ID" value="CZR56724.1"/>
    <property type="molecule type" value="Genomic_DNA"/>
</dbReference>
<protein>
    <submittedName>
        <fullName evidence="3">Uncharacterized protein</fullName>
    </submittedName>
</protein>
<evidence type="ECO:0000256" key="1">
    <source>
        <dbReference type="SAM" id="MobiDB-lite"/>
    </source>
</evidence>
<reference evidence="3 4" key="1">
    <citation type="submission" date="2016-03" db="EMBL/GenBank/DDBJ databases">
        <authorList>
            <person name="Ploux O."/>
        </authorList>
    </citation>
    <scope>NUCLEOTIDE SEQUENCE [LARGE SCALE GENOMIC DNA]</scope>
    <source>
        <strain evidence="3 4">UAMH 11012</strain>
    </source>
</reference>
<dbReference type="Proteomes" id="UP000184330">
    <property type="component" value="Unassembled WGS sequence"/>
</dbReference>